<dbReference type="AlphaFoldDB" id="A0AA96GE82"/>
<dbReference type="EMBL" id="CP116967">
    <property type="protein sequence ID" value="WNM58570.1"/>
    <property type="molecule type" value="Genomic_DNA"/>
</dbReference>
<feature type="domain" description="Nitroreductase" evidence="1">
    <location>
        <begin position="463"/>
        <end position="551"/>
    </location>
</feature>
<evidence type="ECO:0000313" key="3">
    <source>
        <dbReference type="Proteomes" id="UP001302719"/>
    </source>
</evidence>
<dbReference type="Proteomes" id="UP001302719">
    <property type="component" value="Chromosome"/>
</dbReference>
<feature type="domain" description="Nitroreductase" evidence="1">
    <location>
        <begin position="80"/>
        <end position="239"/>
    </location>
</feature>
<evidence type="ECO:0000259" key="1">
    <source>
        <dbReference type="Pfam" id="PF00881"/>
    </source>
</evidence>
<dbReference type="InterPro" id="IPR000415">
    <property type="entry name" value="Nitroreductase-like"/>
</dbReference>
<reference evidence="2 3" key="1">
    <citation type="submission" date="2023-01" db="EMBL/GenBank/DDBJ databases">
        <title>Cultivation and genomic characterization of new, ubiquitous marine nitrite-oxidizing bacteria from the Nitrospirales.</title>
        <authorList>
            <person name="Mueller A.J."/>
            <person name="Daebeler A."/>
            <person name="Herbold C.W."/>
            <person name="Kirkegaard R.H."/>
            <person name="Daims H."/>
        </authorList>
    </citation>
    <scope>NUCLEOTIDE SEQUENCE [LARGE SCALE GENOMIC DNA]</scope>
    <source>
        <strain evidence="2 3">VA</strain>
    </source>
</reference>
<keyword evidence="3" id="KW-1185">Reference proteome</keyword>
<dbReference type="GO" id="GO:0016491">
    <property type="term" value="F:oxidoreductase activity"/>
    <property type="evidence" value="ECO:0007669"/>
    <property type="project" value="InterPro"/>
</dbReference>
<proteinExistence type="predicted"/>
<protein>
    <submittedName>
        <fullName evidence="2">SagB/ThcOx family dehydrogenase</fullName>
    </submittedName>
</protein>
<dbReference type="PANTHER" id="PTHR42741">
    <property type="entry name" value="NITROREDUCTASE FAMILY PROTEIN"/>
    <property type="match status" value="1"/>
</dbReference>
<dbReference type="SUPFAM" id="SSF55469">
    <property type="entry name" value="FMN-dependent nitroreductase-like"/>
    <property type="match status" value="2"/>
</dbReference>
<dbReference type="PANTHER" id="PTHR42741:SF3">
    <property type="entry name" value="NITROREDUCTASE FAMILY PROTEIN"/>
    <property type="match status" value="1"/>
</dbReference>
<evidence type="ECO:0000313" key="2">
    <source>
        <dbReference type="EMBL" id="WNM58570.1"/>
    </source>
</evidence>
<dbReference type="Gene3D" id="3.40.109.10">
    <property type="entry name" value="NADH Oxidase"/>
    <property type="match status" value="2"/>
</dbReference>
<organism evidence="2 3">
    <name type="scientific">Candidatus Nitrospira allomarina</name>
    <dbReference type="NCBI Taxonomy" id="3020900"/>
    <lineage>
        <taxon>Bacteria</taxon>
        <taxon>Pseudomonadati</taxon>
        <taxon>Nitrospirota</taxon>
        <taxon>Nitrospiria</taxon>
        <taxon>Nitrospirales</taxon>
        <taxon>Nitrospiraceae</taxon>
        <taxon>Nitrospira</taxon>
    </lineage>
</organism>
<gene>
    <name evidence="2" type="ORF">PP769_02045</name>
</gene>
<dbReference type="InterPro" id="IPR029479">
    <property type="entry name" value="Nitroreductase"/>
</dbReference>
<accession>A0AA96GE82</accession>
<dbReference type="NCBIfam" id="TIGR03605">
    <property type="entry name" value="antibiot_sagB"/>
    <property type="match status" value="1"/>
</dbReference>
<dbReference type="RefSeq" id="WP_312644585.1">
    <property type="nucleotide sequence ID" value="NZ_CP116967.1"/>
</dbReference>
<sequence>MSKQESKTALDHVKQYHEQTKHEFNRYARSLGYLDWVNQPNPFRRFDGAPLVPLPHLPLDEDPLSPPYESLFHPPSIPSQPITLNTLSRFFEYGLSLTAWKAYNGTSWALRSNPSSGNLHPTEGYLFTDSLPHLAVEPGLYHYAPKEHALEYRWALPSDPAQSILQDMPSEGFLVGLTSVHWREAWKYGERAFRYCQHDTGHAIGTLRIAAATLGWNLLVLSGTSDETIARLLGLTRPQDFQQAEREYPELLAAVWRRNLQPPPTLNLAFNDLDDTVLTSGEWKGTANRLSKDEPVLWEIIDSVTEASWKSTQEPERIAFHASRALMNEGKLIESEPRAGHIIHQRRSAVAFDGRTGLPADRFFTMVQRIMPRGDLPLSDRPMPWDAIPWEPTIHLILFVHRIDGLSPGLYWVNRNPEHRDLMFFKNAMHEQFVWSTPETCPSNLPLYLLEEGNAQNLAKQLSCGQDIAGDSAFALGMVAEFDKSLETYGPWFYKRLFWETGLIGQVLYLEAEAAGIRSTGIGCFFDDPVHRVLGIHPQTTWQSLYHFTVGGPMDDGRLTTLPPYGPHVT</sequence>
<dbReference type="KEGG" id="nall:PP769_02045"/>
<dbReference type="CDD" id="cd02142">
    <property type="entry name" value="McbC_SagB-like_oxidoreductase"/>
    <property type="match status" value="2"/>
</dbReference>
<name>A0AA96GE82_9BACT</name>
<dbReference type="Pfam" id="PF00881">
    <property type="entry name" value="Nitroreductase"/>
    <property type="match status" value="2"/>
</dbReference>
<dbReference type="InterPro" id="IPR020051">
    <property type="entry name" value="SagB-type_dehydrogenase"/>
</dbReference>